<evidence type="ECO:0000313" key="2">
    <source>
        <dbReference type="Proteomes" id="UP001610563"/>
    </source>
</evidence>
<protein>
    <submittedName>
        <fullName evidence="1">Uncharacterized protein</fullName>
    </submittedName>
</protein>
<name>A0ABR4GB72_9EURO</name>
<organism evidence="1 2">
    <name type="scientific">Aspergillus keveii</name>
    <dbReference type="NCBI Taxonomy" id="714993"/>
    <lineage>
        <taxon>Eukaryota</taxon>
        <taxon>Fungi</taxon>
        <taxon>Dikarya</taxon>
        <taxon>Ascomycota</taxon>
        <taxon>Pezizomycotina</taxon>
        <taxon>Eurotiomycetes</taxon>
        <taxon>Eurotiomycetidae</taxon>
        <taxon>Eurotiales</taxon>
        <taxon>Aspergillaceae</taxon>
        <taxon>Aspergillus</taxon>
        <taxon>Aspergillus subgen. Nidulantes</taxon>
    </lineage>
</organism>
<dbReference type="EMBL" id="JBFTWV010000027">
    <property type="protein sequence ID" value="KAL2796280.1"/>
    <property type="molecule type" value="Genomic_DNA"/>
</dbReference>
<proteinExistence type="predicted"/>
<keyword evidence="2" id="KW-1185">Reference proteome</keyword>
<dbReference type="Proteomes" id="UP001610563">
    <property type="component" value="Unassembled WGS sequence"/>
</dbReference>
<comment type="caution">
    <text evidence="1">The sequence shown here is derived from an EMBL/GenBank/DDBJ whole genome shotgun (WGS) entry which is preliminary data.</text>
</comment>
<accession>A0ABR4GB72</accession>
<reference evidence="1 2" key="1">
    <citation type="submission" date="2024-07" db="EMBL/GenBank/DDBJ databases">
        <title>Section-level genome sequencing and comparative genomics of Aspergillus sections Usti and Cavernicolus.</title>
        <authorList>
            <consortium name="Lawrence Berkeley National Laboratory"/>
            <person name="Nybo J.L."/>
            <person name="Vesth T.C."/>
            <person name="Theobald S."/>
            <person name="Frisvad J.C."/>
            <person name="Larsen T.O."/>
            <person name="Kjaerboelling I."/>
            <person name="Rothschild-Mancinelli K."/>
            <person name="Lyhne E.K."/>
            <person name="Kogle M.E."/>
            <person name="Barry K."/>
            <person name="Clum A."/>
            <person name="Na H."/>
            <person name="Ledsgaard L."/>
            <person name="Lin J."/>
            <person name="Lipzen A."/>
            <person name="Kuo A."/>
            <person name="Riley R."/>
            <person name="Mondo S."/>
            <person name="Labutti K."/>
            <person name="Haridas S."/>
            <person name="Pangalinan J."/>
            <person name="Salamov A.A."/>
            <person name="Simmons B.A."/>
            <person name="Magnuson J.K."/>
            <person name="Chen J."/>
            <person name="Drula E."/>
            <person name="Henrissat B."/>
            <person name="Wiebenga A."/>
            <person name="Lubbers R.J."/>
            <person name="Gomes A.C."/>
            <person name="Makela M.R."/>
            <person name="Stajich J."/>
            <person name="Grigoriev I.V."/>
            <person name="Mortensen U.H."/>
            <person name="De Vries R.P."/>
            <person name="Baker S.E."/>
            <person name="Andersen M.R."/>
        </authorList>
    </citation>
    <scope>NUCLEOTIDE SEQUENCE [LARGE SCALE GENOMIC DNA]</scope>
    <source>
        <strain evidence="1 2">CBS 209.92</strain>
    </source>
</reference>
<evidence type="ECO:0000313" key="1">
    <source>
        <dbReference type="EMBL" id="KAL2796280.1"/>
    </source>
</evidence>
<gene>
    <name evidence="1" type="ORF">BJX66DRAFT_139126</name>
</gene>
<sequence length="139" mass="15523">MTQENTNPLSQRLIHDILPFADAFYDTYLTSVVDREVFRRAVYLAKNPYDLAQVPGLTPGERSVLEGERTLNPLKQSKALKVVTLVTACAAITQGWQQSSINASSLRWQAEIRGTDYWIHHRILAGLVDAAPWLSGSLV</sequence>